<sequence length="66" mass="7351">MRKCIRCDSVMIEDCGIKVKGAAYGIILTDDENKWWGGRMGEPKVAICPACGEVSIYLEDVDKLKK</sequence>
<protein>
    <submittedName>
        <fullName evidence="1">Nucleic acid-binding protein</fullName>
    </submittedName>
</protein>
<reference evidence="1" key="1">
    <citation type="submission" date="2020-08" db="EMBL/GenBank/DDBJ databases">
        <title>Genome public.</title>
        <authorList>
            <person name="Liu C."/>
            <person name="Sun Q."/>
        </authorList>
    </citation>
    <scope>NUCLEOTIDE SEQUENCE</scope>
    <source>
        <strain evidence="1">BX8</strain>
    </source>
</reference>
<gene>
    <name evidence="1" type="ORF">H8S23_04935</name>
</gene>
<dbReference type="RefSeq" id="WP_186887167.1">
    <property type="nucleotide sequence ID" value="NZ_JACONZ010000001.1"/>
</dbReference>
<proteinExistence type="predicted"/>
<comment type="caution">
    <text evidence="1">The sequence shown here is derived from an EMBL/GenBank/DDBJ whole genome shotgun (WGS) entry which is preliminary data.</text>
</comment>
<evidence type="ECO:0000313" key="2">
    <source>
        <dbReference type="Proteomes" id="UP000659630"/>
    </source>
</evidence>
<keyword evidence="2" id="KW-1185">Reference proteome</keyword>
<organism evidence="1 2">
    <name type="scientific">Anaerofilum hominis</name>
    <dbReference type="NCBI Taxonomy" id="2763016"/>
    <lineage>
        <taxon>Bacteria</taxon>
        <taxon>Bacillati</taxon>
        <taxon>Bacillota</taxon>
        <taxon>Clostridia</taxon>
        <taxon>Eubacteriales</taxon>
        <taxon>Oscillospiraceae</taxon>
        <taxon>Anaerofilum</taxon>
    </lineage>
</organism>
<dbReference type="EMBL" id="JACONZ010000001">
    <property type="protein sequence ID" value="MBC5580843.1"/>
    <property type="molecule type" value="Genomic_DNA"/>
</dbReference>
<name>A0A923I9P2_9FIRM</name>
<evidence type="ECO:0000313" key="1">
    <source>
        <dbReference type="EMBL" id="MBC5580843.1"/>
    </source>
</evidence>
<dbReference type="AlphaFoldDB" id="A0A923I9P2"/>
<dbReference type="Proteomes" id="UP000659630">
    <property type="component" value="Unassembled WGS sequence"/>
</dbReference>
<accession>A0A923I9P2</accession>